<name>A0AAW4XQ07_RHORH</name>
<dbReference type="EMBL" id="JAJNCO010000039">
    <property type="protein sequence ID" value="MCD2115002.1"/>
    <property type="molecule type" value="Genomic_DNA"/>
</dbReference>
<reference evidence="1" key="1">
    <citation type="submission" date="2021-11" db="EMBL/GenBank/DDBJ databases">
        <title>Development of a sustainable strategy for remediation of hydrocarbon-contaminated territories based on the waste exchange concept.</title>
        <authorList>
            <person name="Elkin A."/>
        </authorList>
    </citation>
    <scope>NUCLEOTIDE SEQUENCE</scope>
    <source>
        <strain evidence="1">IEGM 757</strain>
    </source>
</reference>
<evidence type="ECO:0000313" key="1">
    <source>
        <dbReference type="EMBL" id="MCD2115002.1"/>
    </source>
</evidence>
<proteinExistence type="predicted"/>
<comment type="caution">
    <text evidence="1">The sequence shown here is derived from an EMBL/GenBank/DDBJ whole genome shotgun (WGS) entry which is preliminary data.</text>
</comment>
<organism evidence="1 2">
    <name type="scientific">Rhodococcus rhodochrous</name>
    <dbReference type="NCBI Taxonomy" id="1829"/>
    <lineage>
        <taxon>Bacteria</taxon>
        <taxon>Bacillati</taxon>
        <taxon>Actinomycetota</taxon>
        <taxon>Actinomycetes</taxon>
        <taxon>Mycobacteriales</taxon>
        <taxon>Nocardiaceae</taxon>
        <taxon>Rhodococcus</taxon>
    </lineage>
</organism>
<dbReference type="AlphaFoldDB" id="A0AAW4XQ07"/>
<evidence type="ECO:0000313" key="2">
    <source>
        <dbReference type="Proteomes" id="UP001198630"/>
    </source>
</evidence>
<accession>A0AAW4XQ07</accession>
<gene>
    <name evidence="1" type="ORF">LQ384_28410</name>
</gene>
<protein>
    <submittedName>
        <fullName evidence="1">Uncharacterized protein</fullName>
    </submittedName>
</protein>
<dbReference type="RefSeq" id="WP_230792916.1">
    <property type="nucleotide sequence ID" value="NZ_JAJNCO010000039.1"/>
</dbReference>
<dbReference type="Proteomes" id="UP001198630">
    <property type="component" value="Unassembled WGS sequence"/>
</dbReference>
<sequence length="82" mass="8509">MLFIVQRSISSAGPGPFRPMPFQSIGPAESAEVNSGEVCVGIVGEAVRLRASVRAVFPWNDAGASRKLLVGSVALLSTINAP</sequence>